<dbReference type="GO" id="GO:0015833">
    <property type="term" value="P:peptide transport"/>
    <property type="evidence" value="ECO:0007669"/>
    <property type="project" value="InterPro"/>
</dbReference>
<dbReference type="GO" id="GO:0055085">
    <property type="term" value="P:transmembrane transport"/>
    <property type="evidence" value="ECO:0007669"/>
    <property type="project" value="UniProtKB-ARBA"/>
</dbReference>
<comment type="similarity">
    <text evidence="1">Belongs to the ABC transporter superfamily.</text>
</comment>
<reference evidence="7" key="2">
    <citation type="submission" date="2016-02" db="EMBL/GenBank/DDBJ databases">
        <title>Draft genome sequence of five rapidly growing Mycobacterium species.</title>
        <authorList>
            <person name="Katahira K."/>
            <person name="Gotou Y."/>
            <person name="Iida K."/>
            <person name="Ogura Y."/>
            <person name="Hayashi T."/>
        </authorList>
    </citation>
    <scope>NUCLEOTIDE SEQUENCE [LARGE SCALE GENOMIC DNA]</scope>
    <source>
        <strain evidence="7">JCM15654</strain>
    </source>
</reference>
<proteinExistence type="inferred from homology"/>
<dbReference type="Gene3D" id="3.40.50.300">
    <property type="entry name" value="P-loop containing nucleotide triphosphate hydrolases"/>
    <property type="match status" value="1"/>
</dbReference>
<evidence type="ECO:0000313" key="7">
    <source>
        <dbReference type="Proteomes" id="UP000069620"/>
    </source>
</evidence>
<dbReference type="Proteomes" id="UP000069620">
    <property type="component" value="Unassembled WGS sequence"/>
</dbReference>
<gene>
    <name evidence="6" type="ORF">RMCB_1824</name>
</gene>
<dbReference type="EMBL" id="BCSX01000019">
    <property type="protein sequence ID" value="GAS87728.1"/>
    <property type="molecule type" value="Genomic_DNA"/>
</dbReference>
<dbReference type="CDD" id="cd03257">
    <property type="entry name" value="ABC_NikE_OppD_transporters"/>
    <property type="match status" value="1"/>
</dbReference>
<sequence length="269" mass="29148">MRHSVSLEVRELTKTFRARRGAASVQALRGVSLDVHTGDAVALVGESGSGKSTLARIVMGLETATSGSVLLDGQPVRNGRSHVARRARRIQMVFQNPYSSLDPMQTVGSALHEVIRFHLGLPEKERKDRIADLLTSVGLQTNMSERKPGSLSGGQRQRVAIARALAADPDLLVLDEAVSALDVSVQAQILNLLNTIRAERGLAFLFITHDLGVVRQVCDHVHVMSRGEVVESGSVDDVLTRPTHPYTQVLLASVPRPGWRPEAVAALNR</sequence>
<dbReference type="PROSITE" id="PS50893">
    <property type="entry name" value="ABC_TRANSPORTER_2"/>
    <property type="match status" value="1"/>
</dbReference>
<feature type="domain" description="ABC transporter" evidence="5">
    <location>
        <begin position="7"/>
        <end position="251"/>
    </location>
</feature>
<dbReference type="SMART" id="SM00382">
    <property type="entry name" value="AAA"/>
    <property type="match status" value="1"/>
</dbReference>
<evidence type="ECO:0000256" key="1">
    <source>
        <dbReference type="ARBA" id="ARBA00005417"/>
    </source>
</evidence>
<dbReference type="GO" id="GO:0005524">
    <property type="term" value="F:ATP binding"/>
    <property type="evidence" value="ECO:0007669"/>
    <property type="project" value="UniProtKB-KW"/>
</dbReference>
<dbReference type="InterPro" id="IPR003593">
    <property type="entry name" value="AAA+_ATPase"/>
</dbReference>
<evidence type="ECO:0000256" key="3">
    <source>
        <dbReference type="ARBA" id="ARBA00022741"/>
    </source>
</evidence>
<dbReference type="InterPro" id="IPR003439">
    <property type="entry name" value="ABC_transporter-like_ATP-bd"/>
</dbReference>
<evidence type="ECO:0000256" key="4">
    <source>
        <dbReference type="ARBA" id="ARBA00022840"/>
    </source>
</evidence>
<keyword evidence="3" id="KW-0547">Nucleotide-binding</keyword>
<dbReference type="PROSITE" id="PS00211">
    <property type="entry name" value="ABC_TRANSPORTER_1"/>
    <property type="match status" value="1"/>
</dbReference>
<reference evidence="7" key="1">
    <citation type="journal article" date="2016" name="Genome Announc.">
        <title>Draft Genome Sequences of Five Rapidly Growing Mycobacterium Species, M. thermoresistibile, M. fortuitum subsp. acetamidolyticum, M. canariasense, M. brisbanense, and M. novocastrense.</title>
        <authorList>
            <person name="Katahira K."/>
            <person name="Ogura Y."/>
            <person name="Gotoh Y."/>
            <person name="Hayashi T."/>
        </authorList>
    </citation>
    <scope>NUCLEOTIDE SEQUENCE [LARGE SCALE GENOMIC DNA]</scope>
    <source>
        <strain evidence="7">JCM15654</strain>
    </source>
</reference>
<comment type="caution">
    <text evidence="6">The sequence shown here is derived from an EMBL/GenBank/DDBJ whole genome shotgun (WGS) entry which is preliminary data.</text>
</comment>
<dbReference type="InterPro" id="IPR017871">
    <property type="entry name" value="ABC_transporter-like_CS"/>
</dbReference>
<evidence type="ECO:0000259" key="5">
    <source>
        <dbReference type="PROSITE" id="PS50893"/>
    </source>
</evidence>
<evidence type="ECO:0000256" key="2">
    <source>
        <dbReference type="ARBA" id="ARBA00022448"/>
    </source>
</evidence>
<organism evidence="6 7">
    <name type="scientific">Mycolicibacterium brisbanense</name>
    <dbReference type="NCBI Taxonomy" id="146020"/>
    <lineage>
        <taxon>Bacteria</taxon>
        <taxon>Bacillati</taxon>
        <taxon>Actinomycetota</taxon>
        <taxon>Actinomycetes</taxon>
        <taxon>Mycobacteriales</taxon>
        <taxon>Mycobacteriaceae</taxon>
        <taxon>Mycolicibacterium</taxon>
    </lineage>
</organism>
<dbReference type="Pfam" id="PF08352">
    <property type="entry name" value="oligo_HPY"/>
    <property type="match status" value="1"/>
</dbReference>
<dbReference type="Pfam" id="PF00005">
    <property type="entry name" value="ABC_tran"/>
    <property type="match status" value="1"/>
</dbReference>
<dbReference type="PANTHER" id="PTHR43776">
    <property type="entry name" value="TRANSPORT ATP-BINDING PROTEIN"/>
    <property type="match status" value="1"/>
</dbReference>
<dbReference type="AlphaFoldDB" id="A0A100VXD2"/>
<name>A0A100VXD2_9MYCO</name>
<protein>
    <submittedName>
        <fullName evidence="6">ABC transporter, ATP-binding protein</fullName>
    </submittedName>
</protein>
<dbReference type="STRING" id="146020.RMCB_1824"/>
<dbReference type="InterPro" id="IPR013563">
    <property type="entry name" value="Oligopep_ABC_C"/>
</dbReference>
<dbReference type="InterPro" id="IPR027417">
    <property type="entry name" value="P-loop_NTPase"/>
</dbReference>
<dbReference type="OrthoDB" id="3677453at2"/>
<keyword evidence="7" id="KW-1185">Reference proteome</keyword>
<accession>A0A100VXD2</accession>
<keyword evidence="4 6" id="KW-0067">ATP-binding</keyword>
<dbReference type="InterPro" id="IPR050319">
    <property type="entry name" value="ABC_transp_ATP-bind"/>
</dbReference>
<dbReference type="PANTHER" id="PTHR43776:SF7">
    <property type="entry name" value="D,D-DIPEPTIDE TRANSPORT ATP-BINDING PROTEIN DDPF-RELATED"/>
    <property type="match status" value="1"/>
</dbReference>
<evidence type="ECO:0000313" key="6">
    <source>
        <dbReference type="EMBL" id="GAS87728.1"/>
    </source>
</evidence>
<dbReference type="SUPFAM" id="SSF52540">
    <property type="entry name" value="P-loop containing nucleoside triphosphate hydrolases"/>
    <property type="match status" value="1"/>
</dbReference>
<keyword evidence="2" id="KW-0813">Transport</keyword>
<dbReference type="GO" id="GO:0016887">
    <property type="term" value="F:ATP hydrolysis activity"/>
    <property type="evidence" value="ECO:0007669"/>
    <property type="project" value="InterPro"/>
</dbReference>
<dbReference type="RefSeq" id="WP_062828506.1">
    <property type="nucleotide sequence ID" value="NZ_BCSX01000019.1"/>
</dbReference>